<evidence type="ECO:0000256" key="7">
    <source>
        <dbReference type="ARBA" id="ARBA00023274"/>
    </source>
</evidence>
<dbReference type="GO" id="GO:0003735">
    <property type="term" value="F:structural constituent of ribosome"/>
    <property type="evidence" value="ECO:0007669"/>
    <property type="project" value="InterPro"/>
</dbReference>
<comment type="subunit">
    <text evidence="3 9">Part of the 50S ribosomal subunit.</text>
</comment>
<protein>
    <recommendedName>
        <fullName evidence="8 9">Large ribosomal subunit protein uL3c</fullName>
    </recommendedName>
</protein>
<feature type="region of interest" description="Disordered" evidence="11">
    <location>
        <begin position="129"/>
        <end position="154"/>
    </location>
</feature>
<proteinExistence type="inferred from homology"/>
<dbReference type="GO" id="GO:0022625">
    <property type="term" value="C:cytosolic large ribosomal subunit"/>
    <property type="evidence" value="ECO:0007669"/>
    <property type="project" value="TreeGrafter"/>
</dbReference>
<evidence type="ECO:0000256" key="9">
    <source>
        <dbReference type="HAMAP-Rule" id="MF_01325"/>
    </source>
</evidence>
<sequence>MSIGIFGTKIGTTQVFSATGLAVPVTVIHAGPCLVTQLKSHQKDGYNAIQIGYSERNFNKFRRPQLGHLKKNKLPLLQHLGEYKILPTETYSVGQQITVENFEIGQLVNVTGKSLGKGFSGNQKRHHFKRGPMTHGSKNHRAPGSIGPGTTPGRVFPGKLMAGRLGGKKTTVSNVKVLGIDSKQNLLVLQGSVPGKPGNLLRIVVSR</sequence>
<feature type="compositionally biased region" description="Basic residues" evidence="11">
    <location>
        <begin position="129"/>
        <end position="141"/>
    </location>
</feature>
<dbReference type="GO" id="GO:0006412">
    <property type="term" value="P:translation"/>
    <property type="evidence" value="ECO:0007669"/>
    <property type="project" value="UniProtKB-UniRule"/>
</dbReference>
<evidence type="ECO:0000256" key="8">
    <source>
        <dbReference type="ARBA" id="ARBA00035213"/>
    </source>
</evidence>
<comment type="function">
    <text evidence="1 9">One of the primary rRNA binding proteins, it binds directly near the 3'-end of the 23S rRNA, where it nucleates assembly of the 50S subunit.</text>
</comment>
<dbReference type="Pfam" id="PF00297">
    <property type="entry name" value="Ribosomal_L3"/>
    <property type="match status" value="1"/>
</dbReference>
<keyword evidence="7 9" id="KW-0687">Ribonucleoprotein</keyword>
<evidence type="ECO:0000256" key="4">
    <source>
        <dbReference type="ARBA" id="ARBA00022730"/>
    </source>
</evidence>
<evidence type="ECO:0000256" key="11">
    <source>
        <dbReference type="SAM" id="MobiDB-lite"/>
    </source>
</evidence>
<keyword evidence="12" id="KW-0150">Chloroplast</keyword>
<evidence type="ECO:0000256" key="2">
    <source>
        <dbReference type="ARBA" id="ARBA00006540"/>
    </source>
</evidence>
<dbReference type="RefSeq" id="YP_010185360.1">
    <property type="nucleotide sequence ID" value="NC_058314.1"/>
</dbReference>
<dbReference type="FunFam" id="2.40.30.10:FF:000065">
    <property type="entry name" value="50S ribosomal protein L3, chloroplastic"/>
    <property type="match status" value="1"/>
</dbReference>
<dbReference type="HAMAP" id="MF_01325_B">
    <property type="entry name" value="Ribosomal_uL3_B"/>
    <property type="match status" value="1"/>
</dbReference>
<evidence type="ECO:0000256" key="1">
    <source>
        <dbReference type="ARBA" id="ARBA00002570"/>
    </source>
</evidence>
<dbReference type="GO" id="GO:0009507">
    <property type="term" value="C:chloroplast"/>
    <property type="evidence" value="ECO:0007669"/>
    <property type="project" value="UniProtKB-SubCell"/>
</dbReference>
<keyword evidence="4 9" id="KW-0699">rRNA-binding</keyword>
<accession>A0A8E6D6E5</accession>
<evidence type="ECO:0000256" key="10">
    <source>
        <dbReference type="RuleBase" id="RU003905"/>
    </source>
</evidence>
<dbReference type="EMBL" id="MW762687">
    <property type="protein sequence ID" value="QVJ99704.1"/>
    <property type="molecule type" value="Genomic_DNA"/>
</dbReference>
<dbReference type="PANTHER" id="PTHR11229">
    <property type="entry name" value="50S RIBOSOMAL PROTEIN L3"/>
    <property type="match status" value="1"/>
</dbReference>
<dbReference type="PANTHER" id="PTHR11229:SF16">
    <property type="entry name" value="LARGE RIBOSOMAL SUBUNIT PROTEIN UL3C"/>
    <property type="match status" value="1"/>
</dbReference>
<name>A0A8E6D6E5_9PHAE</name>
<dbReference type="GO" id="GO:0019843">
    <property type="term" value="F:rRNA binding"/>
    <property type="evidence" value="ECO:0007669"/>
    <property type="project" value="UniProtKB-UniRule"/>
</dbReference>
<evidence type="ECO:0000256" key="3">
    <source>
        <dbReference type="ARBA" id="ARBA00011838"/>
    </source>
</evidence>
<dbReference type="GeneID" id="68216566"/>
<dbReference type="AlphaFoldDB" id="A0A8E6D6E5"/>
<reference evidence="12" key="1">
    <citation type="submission" date="2021-03" db="EMBL/GenBank/DDBJ databases">
        <title>The complete chloroplast genome of Ishige okamurae.</title>
        <authorList>
            <person name="Wang X."/>
        </authorList>
    </citation>
    <scope>NUCLEOTIDE SEQUENCE</scope>
</reference>
<evidence type="ECO:0000256" key="5">
    <source>
        <dbReference type="ARBA" id="ARBA00022884"/>
    </source>
</evidence>
<dbReference type="InterPro" id="IPR000597">
    <property type="entry name" value="Ribosomal_uL3"/>
</dbReference>
<comment type="similarity">
    <text evidence="2 9 10">Belongs to the universal ribosomal protein uL3 family.</text>
</comment>
<keyword evidence="12" id="KW-0934">Plastid</keyword>
<geneLocation type="chloroplast" evidence="12"/>
<organism evidence="12">
    <name type="scientific">Ishige okamurae</name>
    <dbReference type="NCBI Taxonomy" id="233772"/>
    <lineage>
        <taxon>Eukaryota</taxon>
        <taxon>Sar</taxon>
        <taxon>Stramenopiles</taxon>
        <taxon>Ochrophyta</taxon>
        <taxon>PX clade</taxon>
        <taxon>Phaeophyceae</taxon>
        <taxon>Ectocarpales</taxon>
        <taxon>Ishigeaceae</taxon>
        <taxon>Ishige</taxon>
    </lineage>
</organism>
<dbReference type="PROSITE" id="PS00474">
    <property type="entry name" value="RIBOSOMAL_L3"/>
    <property type="match status" value="1"/>
</dbReference>
<evidence type="ECO:0000313" key="12">
    <source>
        <dbReference type="EMBL" id="QVJ99704.1"/>
    </source>
</evidence>
<comment type="subcellular location">
    <subcellularLocation>
        <location evidence="9">Plastid</location>
        <location evidence="9">Chloroplast</location>
    </subcellularLocation>
</comment>
<evidence type="ECO:0000256" key="6">
    <source>
        <dbReference type="ARBA" id="ARBA00022980"/>
    </source>
</evidence>
<dbReference type="InterPro" id="IPR019926">
    <property type="entry name" value="Ribosomal_uL3_CS"/>
</dbReference>
<dbReference type="InterPro" id="IPR019927">
    <property type="entry name" value="Ribosomal_uL3_bac/org-type"/>
</dbReference>
<keyword evidence="6 9" id="KW-0689">Ribosomal protein</keyword>
<dbReference type="NCBIfam" id="TIGR03625">
    <property type="entry name" value="L3_bact"/>
    <property type="match status" value="1"/>
</dbReference>
<dbReference type="FunFam" id="3.30.160.810:FF:000001">
    <property type="entry name" value="50S ribosomal protein L3"/>
    <property type="match status" value="1"/>
</dbReference>
<gene>
    <name evidence="9 12" type="primary">rpl3</name>
</gene>
<keyword evidence="5 9" id="KW-0694">RNA-binding</keyword>